<dbReference type="EMBL" id="MRVG01000008">
    <property type="protein sequence ID" value="PMB66299.1"/>
    <property type="molecule type" value="Genomic_DNA"/>
</dbReference>
<protein>
    <submittedName>
        <fullName evidence="3">Uncharacterized protein</fullName>
    </submittedName>
</protein>
<evidence type="ECO:0000256" key="1">
    <source>
        <dbReference type="SAM" id="MobiDB-lite"/>
    </source>
</evidence>
<keyword evidence="2" id="KW-1133">Transmembrane helix</keyword>
<feature type="transmembrane region" description="Helical" evidence="2">
    <location>
        <begin position="110"/>
        <end position="132"/>
    </location>
</feature>
<feature type="region of interest" description="Disordered" evidence="1">
    <location>
        <begin position="147"/>
        <end position="198"/>
    </location>
</feature>
<feature type="compositionally biased region" description="Low complexity" evidence="1">
    <location>
        <begin position="147"/>
        <end position="167"/>
    </location>
</feature>
<reference evidence="3 4" key="1">
    <citation type="journal article" date="2016" name="Appl. Microbiol. Biotechnol.">
        <title>Characterization of T-DNA insertion mutants with decreased virulence in the entomopathogenic fungus Beauveria bassiana JEF-007.</title>
        <authorList>
            <person name="Kim S."/>
            <person name="Lee S.J."/>
            <person name="Nai Y.S."/>
            <person name="Yu J.S."/>
            <person name="Lee M.R."/>
            <person name="Yang Y.T."/>
            <person name="Kim J.S."/>
        </authorList>
    </citation>
    <scope>NUCLEOTIDE SEQUENCE [LARGE SCALE GENOMIC DNA]</scope>
    <source>
        <strain evidence="3 4">JEF-007</strain>
    </source>
</reference>
<feature type="transmembrane region" description="Helical" evidence="2">
    <location>
        <begin position="85"/>
        <end position="104"/>
    </location>
</feature>
<evidence type="ECO:0000313" key="4">
    <source>
        <dbReference type="Proteomes" id="UP000235728"/>
    </source>
</evidence>
<sequence>MSASQSLSSSVRQRAAGAYHYAQRSLDLVIEPETRLRAYDASYAMASTRPLIFNNQSAAATLVCFSALPMLLFALFAVSVAAMAVGGAILFALFWLALGVLVLVPTLGISALLALLVWAWAAGSFVVGRAAYRAIVAWEAGRAQQQQQQQQQQQKDGKAQKQIKQQQQPPPVPQSRPEKKAANGNGNGHEAPATVVVA</sequence>
<comment type="caution">
    <text evidence="3">The sequence shown here is derived from an EMBL/GenBank/DDBJ whole genome shotgun (WGS) entry which is preliminary data.</text>
</comment>
<keyword evidence="2" id="KW-0812">Transmembrane</keyword>
<dbReference type="Pfam" id="PF16015">
    <property type="entry name" value="Promethin"/>
    <property type="match status" value="1"/>
</dbReference>
<proteinExistence type="predicted"/>
<evidence type="ECO:0000256" key="2">
    <source>
        <dbReference type="SAM" id="Phobius"/>
    </source>
</evidence>
<dbReference type="Proteomes" id="UP000235728">
    <property type="component" value="Unassembled WGS sequence"/>
</dbReference>
<dbReference type="OMA" id="ARWLYNH"/>
<evidence type="ECO:0000313" key="3">
    <source>
        <dbReference type="EMBL" id="PMB66299.1"/>
    </source>
</evidence>
<accession>A0A2N6NG86</accession>
<gene>
    <name evidence="3" type="ORF">BM221_007286</name>
</gene>
<organism evidence="3 4">
    <name type="scientific">Beauveria bassiana</name>
    <name type="common">White muscardine disease fungus</name>
    <name type="synonym">Tritirachium shiotae</name>
    <dbReference type="NCBI Taxonomy" id="176275"/>
    <lineage>
        <taxon>Eukaryota</taxon>
        <taxon>Fungi</taxon>
        <taxon>Dikarya</taxon>
        <taxon>Ascomycota</taxon>
        <taxon>Pezizomycotina</taxon>
        <taxon>Sordariomycetes</taxon>
        <taxon>Hypocreomycetidae</taxon>
        <taxon>Hypocreales</taxon>
        <taxon>Cordycipitaceae</taxon>
        <taxon>Beauveria</taxon>
    </lineage>
</organism>
<keyword evidence="2" id="KW-0472">Membrane</keyword>
<name>A0A2N6NG86_BEABA</name>
<feature type="transmembrane region" description="Helical" evidence="2">
    <location>
        <begin position="58"/>
        <end position="78"/>
    </location>
</feature>
<dbReference type="AlphaFoldDB" id="A0A2N6NG86"/>